<dbReference type="SMART" id="SM00881">
    <property type="entry name" value="CoA_binding"/>
    <property type="match status" value="1"/>
</dbReference>
<proteinExistence type="inferred from homology"/>
<dbReference type="GO" id="GO:0043758">
    <property type="term" value="F:acetate-CoA ligase (ADP-forming) activity"/>
    <property type="evidence" value="ECO:0007669"/>
    <property type="project" value="InterPro"/>
</dbReference>
<dbReference type="InterPro" id="IPR016102">
    <property type="entry name" value="Succinyl-CoA_synth-like"/>
</dbReference>
<dbReference type="KEGG" id="tse:THMIRHAS_00920"/>
<dbReference type="AlphaFoldDB" id="A0A6F8PRI0"/>
<evidence type="ECO:0000256" key="1">
    <source>
        <dbReference type="ARBA" id="ARBA00022598"/>
    </source>
</evidence>
<dbReference type="SUPFAM" id="SSF55729">
    <property type="entry name" value="Acyl-CoA N-acyltransferases (Nat)"/>
    <property type="match status" value="1"/>
</dbReference>
<dbReference type="InterPro" id="IPR043938">
    <property type="entry name" value="Ligase_CoA_dom"/>
</dbReference>
<dbReference type="CDD" id="cd04301">
    <property type="entry name" value="NAT_SF"/>
    <property type="match status" value="1"/>
</dbReference>
<dbReference type="InterPro" id="IPR032875">
    <property type="entry name" value="Succ_CoA_lig_flav_dom"/>
</dbReference>
<dbReference type="PROSITE" id="PS50975">
    <property type="entry name" value="ATP_GRASP"/>
    <property type="match status" value="1"/>
</dbReference>
<dbReference type="GO" id="GO:0046872">
    <property type="term" value="F:metal ion binding"/>
    <property type="evidence" value="ECO:0007669"/>
    <property type="project" value="InterPro"/>
</dbReference>
<name>A0A6F8PRI0_9GAMM</name>
<dbReference type="Pfam" id="PF19045">
    <property type="entry name" value="Ligase_CoA_2"/>
    <property type="match status" value="1"/>
</dbReference>
<dbReference type="Pfam" id="PF13380">
    <property type="entry name" value="CoA_binding_2"/>
    <property type="match status" value="1"/>
</dbReference>
<evidence type="ECO:0000259" key="6">
    <source>
        <dbReference type="PROSITE" id="PS50975"/>
    </source>
</evidence>
<dbReference type="Pfam" id="PF13607">
    <property type="entry name" value="Succ_CoA_lig"/>
    <property type="match status" value="1"/>
</dbReference>
<dbReference type="InterPro" id="IPR013815">
    <property type="entry name" value="ATP_grasp_subdomain_1"/>
</dbReference>
<dbReference type="Pfam" id="PF00583">
    <property type="entry name" value="Acetyltransf_1"/>
    <property type="match status" value="1"/>
</dbReference>
<evidence type="ECO:0000313" key="8">
    <source>
        <dbReference type="EMBL" id="BBP44719.1"/>
    </source>
</evidence>
<evidence type="ECO:0000256" key="3">
    <source>
        <dbReference type="ARBA" id="ARBA00022840"/>
    </source>
</evidence>
<organism evidence="8 9">
    <name type="scientific">Thiosulfatimonas sediminis</name>
    <dbReference type="NCBI Taxonomy" id="2675054"/>
    <lineage>
        <taxon>Bacteria</taxon>
        <taxon>Pseudomonadati</taxon>
        <taxon>Pseudomonadota</taxon>
        <taxon>Gammaproteobacteria</taxon>
        <taxon>Thiotrichales</taxon>
        <taxon>Piscirickettsiaceae</taxon>
        <taxon>Thiosulfatimonas</taxon>
    </lineage>
</organism>
<dbReference type="Proteomes" id="UP000501726">
    <property type="component" value="Chromosome"/>
</dbReference>
<dbReference type="FunFam" id="3.30.1490.20:FF:000020">
    <property type="entry name" value="Protein lysine acetyltransferase"/>
    <property type="match status" value="1"/>
</dbReference>
<sequence length="891" mass="97073">MQPHYLTQLFNPRSVAIFGASDRPESVGGTAFHNLLTAGFAGQIYAINPKHKQVQGQECYASLDEVNQAIDLAIVATPSHTAIDILKACGAANVPFVVILSAGFEDEAGKQLQQTLVRTAQKLGIRIMGPNCLGFIRPKIGLNATFSKNQATHGKLALVSQSGALCTSVLDWAESNQIGFSLVASTGDAADLDFGEILDYLATDAQTHSILLYIEGITDARHFLSGLRKAARNKPVILLKSGRMPEGTKAAISHTGALAGSDDIFNAAIERTGVVRAKTISQLFSAAKTLSYDLNIKQKRLVIVTNGGGPGVLATDLAAELGLQMPELSVATLESLNAILPAHWSHNNPIDILGDATPQRYRQAIEICLEDRSIDAILVLLTPQAMTDPTAIAEAVIEMQKHHQHKKPLLTVWMGDKLVGPAREAFNKAQIPTFRTPEAAVEAMHFLSQYHHNQALLQQVPEPNETAKCDLQAAQLIIHHALHEGRNLLNTMETKAVLKAFHIPVTPAIIAHSAAEALVAAENIGFPVVLKVSSDKITHKSDSGGVALNIQNPHELQHSYDSMLKQLAKHYPDDAIHSVSVEPMANLPFARELIVGVSRDPVFGPAIAFGSGGTMVEILKDSASALPPLNEFIARRMITSTKVSKMLGDYRHLPAVKMSQLVDILMNLSKMVSELPEIIELDLNPVLANHEQVLAVDARIRIERASKSTVPYSHMAIHPYPSNLEKHLSSPSGLEICIRPIRAEDAKLETEFVASLSEHTKFLRFMQSVKSLSQEMLVRFTQIDYDQEMAFIAYTEVDDKQIELGVTRYSINPDGKTAEFALVVRDDYQHQGIGSQLLECLIEDARRKGLDKLNGEVLKQNAGMLTLAQQFGFSLAPCAEDSGLMLVEKKL</sequence>
<keyword evidence="1" id="KW-0436">Ligase</keyword>
<evidence type="ECO:0000256" key="5">
    <source>
        <dbReference type="PROSITE-ProRule" id="PRU00409"/>
    </source>
</evidence>
<evidence type="ECO:0000313" key="9">
    <source>
        <dbReference type="Proteomes" id="UP000501726"/>
    </source>
</evidence>
<dbReference type="GO" id="GO:0016747">
    <property type="term" value="F:acyltransferase activity, transferring groups other than amino-acyl groups"/>
    <property type="evidence" value="ECO:0007669"/>
    <property type="project" value="InterPro"/>
</dbReference>
<dbReference type="SUPFAM" id="SSF56059">
    <property type="entry name" value="Glutathione synthetase ATP-binding domain-like"/>
    <property type="match status" value="1"/>
</dbReference>
<evidence type="ECO:0000256" key="2">
    <source>
        <dbReference type="ARBA" id="ARBA00022741"/>
    </source>
</evidence>
<dbReference type="InterPro" id="IPR011761">
    <property type="entry name" value="ATP-grasp"/>
</dbReference>
<dbReference type="InterPro" id="IPR000182">
    <property type="entry name" value="GNAT_dom"/>
</dbReference>
<dbReference type="InterPro" id="IPR003781">
    <property type="entry name" value="CoA-bd"/>
</dbReference>
<dbReference type="Gene3D" id="3.30.1490.20">
    <property type="entry name" value="ATP-grasp fold, A domain"/>
    <property type="match status" value="1"/>
</dbReference>
<dbReference type="Gene3D" id="3.40.50.261">
    <property type="entry name" value="Succinyl-CoA synthetase domains"/>
    <property type="match status" value="2"/>
</dbReference>
<keyword evidence="3 5" id="KW-0067">ATP-binding</keyword>
<dbReference type="EMBL" id="AP021889">
    <property type="protein sequence ID" value="BBP44719.1"/>
    <property type="molecule type" value="Genomic_DNA"/>
</dbReference>
<keyword evidence="9" id="KW-1185">Reference proteome</keyword>
<dbReference type="PANTHER" id="PTHR43334">
    <property type="entry name" value="ACETATE--COA LIGASE [ADP-FORMING]"/>
    <property type="match status" value="1"/>
</dbReference>
<feature type="domain" description="N-acetyltransferase" evidence="7">
    <location>
        <begin position="736"/>
        <end position="891"/>
    </location>
</feature>
<dbReference type="GO" id="GO:0005524">
    <property type="term" value="F:ATP binding"/>
    <property type="evidence" value="ECO:0007669"/>
    <property type="project" value="UniProtKB-UniRule"/>
</dbReference>
<evidence type="ECO:0000256" key="4">
    <source>
        <dbReference type="ARBA" id="ARBA00060888"/>
    </source>
</evidence>
<protein>
    <submittedName>
        <fullName evidence="8">Acetyl CoA synthetase subunit alpha</fullName>
    </submittedName>
</protein>
<dbReference type="PROSITE" id="PS51186">
    <property type="entry name" value="GNAT"/>
    <property type="match status" value="1"/>
</dbReference>
<keyword evidence="2 5" id="KW-0547">Nucleotide-binding</keyword>
<dbReference type="InterPro" id="IPR036291">
    <property type="entry name" value="NAD(P)-bd_dom_sf"/>
</dbReference>
<dbReference type="PANTHER" id="PTHR43334:SF1">
    <property type="entry name" value="3-HYDROXYPROPIONATE--COA LIGASE [ADP-FORMING]"/>
    <property type="match status" value="1"/>
</dbReference>
<dbReference type="SUPFAM" id="SSF52210">
    <property type="entry name" value="Succinyl-CoA synthetase domains"/>
    <property type="match status" value="2"/>
</dbReference>
<dbReference type="RefSeq" id="WP_173269242.1">
    <property type="nucleotide sequence ID" value="NZ_AP021889.1"/>
</dbReference>
<accession>A0A6F8PRI0</accession>
<feature type="domain" description="ATP-grasp" evidence="6">
    <location>
        <begin position="495"/>
        <end position="546"/>
    </location>
</feature>
<dbReference type="Gene3D" id="3.40.50.720">
    <property type="entry name" value="NAD(P)-binding Rossmann-like Domain"/>
    <property type="match status" value="1"/>
</dbReference>
<dbReference type="InterPro" id="IPR051538">
    <property type="entry name" value="Acyl-CoA_Synth/Transferase"/>
</dbReference>
<comment type="similarity">
    <text evidence="4">In the N-terminal section; belongs to the acetate CoA ligase alpha subunit family.</text>
</comment>
<dbReference type="Gene3D" id="3.40.630.30">
    <property type="match status" value="1"/>
</dbReference>
<dbReference type="Gene3D" id="3.30.470.20">
    <property type="entry name" value="ATP-grasp fold, B domain"/>
    <property type="match status" value="1"/>
</dbReference>
<evidence type="ECO:0000259" key="7">
    <source>
        <dbReference type="PROSITE" id="PS51186"/>
    </source>
</evidence>
<dbReference type="InterPro" id="IPR016181">
    <property type="entry name" value="Acyl_CoA_acyltransferase"/>
</dbReference>
<gene>
    <name evidence="8" type="ORF">THMIRHAS_00920</name>
</gene>
<dbReference type="Pfam" id="PF13549">
    <property type="entry name" value="ATP-grasp_5"/>
    <property type="match status" value="1"/>
</dbReference>
<dbReference type="SUPFAM" id="SSF51735">
    <property type="entry name" value="NAD(P)-binding Rossmann-fold domains"/>
    <property type="match status" value="1"/>
</dbReference>
<reference evidence="9" key="1">
    <citation type="submission" date="2019-11" db="EMBL/GenBank/DDBJ databases">
        <title>Isolation and characterization of two novel species in the genus Thiomicrorhabdus.</title>
        <authorList>
            <person name="Mochizuki J."/>
            <person name="Kojima H."/>
            <person name="Fukui M."/>
        </authorList>
    </citation>
    <scope>NUCLEOTIDE SEQUENCE [LARGE SCALE GENOMIC DNA]</scope>
    <source>
        <strain evidence="9">aks77</strain>
    </source>
</reference>